<protein>
    <submittedName>
        <fullName evidence="2">Uncharacterized protein</fullName>
    </submittedName>
</protein>
<organism evidence="2 3">
    <name type="scientific">Candidatus Nitrospira nitrosa</name>
    <dbReference type="NCBI Taxonomy" id="1742972"/>
    <lineage>
        <taxon>Bacteria</taxon>
        <taxon>Pseudomonadati</taxon>
        <taxon>Nitrospirota</taxon>
        <taxon>Nitrospiria</taxon>
        <taxon>Nitrospirales</taxon>
        <taxon>Nitrospiraceae</taxon>
        <taxon>Nitrospira</taxon>
    </lineage>
</organism>
<name>A0A0S4LQF3_9BACT</name>
<keyword evidence="1" id="KW-0472">Membrane</keyword>
<dbReference type="RefSeq" id="WP_090750706.1">
    <property type="nucleotide sequence ID" value="NZ_CZQA01000011.1"/>
</dbReference>
<evidence type="ECO:0000313" key="2">
    <source>
        <dbReference type="EMBL" id="CUS38260.1"/>
    </source>
</evidence>
<keyword evidence="1" id="KW-1133">Transmembrane helix</keyword>
<dbReference type="EMBL" id="CZQA01000011">
    <property type="protein sequence ID" value="CUS38260.1"/>
    <property type="molecule type" value="Genomic_DNA"/>
</dbReference>
<reference evidence="2 3" key="1">
    <citation type="submission" date="2015-10" db="EMBL/GenBank/DDBJ databases">
        <authorList>
            <person name="Gilbert D.G."/>
        </authorList>
    </citation>
    <scope>NUCLEOTIDE SEQUENCE [LARGE SCALE GENOMIC DNA]</scope>
    <source>
        <strain evidence="2">COMA1</strain>
    </source>
</reference>
<feature type="transmembrane region" description="Helical" evidence="1">
    <location>
        <begin position="132"/>
        <end position="153"/>
    </location>
</feature>
<keyword evidence="3" id="KW-1185">Reference proteome</keyword>
<feature type="transmembrane region" description="Helical" evidence="1">
    <location>
        <begin position="106"/>
        <end position="126"/>
    </location>
</feature>
<accession>A0A0S4LQF3</accession>
<gene>
    <name evidence="2" type="ORF">COMA1_50008</name>
</gene>
<proteinExistence type="predicted"/>
<evidence type="ECO:0000313" key="3">
    <source>
        <dbReference type="Proteomes" id="UP000199032"/>
    </source>
</evidence>
<dbReference type="OrthoDB" id="9179017at2"/>
<evidence type="ECO:0000256" key="1">
    <source>
        <dbReference type="SAM" id="Phobius"/>
    </source>
</evidence>
<dbReference type="Proteomes" id="UP000199032">
    <property type="component" value="Unassembled WGS sequence"/>
</dbReference>
<keyword evidence="1" id="KW-0812">Transmembrane</keyword>
<sequence length="242" mass="27911">MGILLQMLTGLMLGYVTTTLLESTLHRVIYHAGPRIRRLWARYPRLSGPFRRAYFSHGIVHHRWTFRKDFVTQFSSQQEKERLDVKLGSHQASLIRQEHYGMSLRGVGIAWFNLPILPCILLIGLVCGPWGLVGALPALVAYSCLAMFVHPYLHRPAEGDMTGVSPALRWILKTEYVRFLRRHHFLHHRYTDCNFNLLLGGDVVLGRSRPPTVQDWDEMRRLGLVVDGDRRRMSSTLIRRGS</sequence>
<dbReference type="AlphaFoldDB" id="A0A0S4LQF3"/>